<dbReference type="EMBL" id="BAABJX010000010">
    <property type="protein sequence ID" value="GAA4823771.1"/>
    <property type="molecule type" value="Genomic_DNA"/>
</dbReference>
<feature type="region of interest" description="Disordered" evidence="1">
    <location>
        <begin position="121"/>
        <end position="147"/>
    </location>
</feature>
<keyword evidence="2" id="KW-0732">Signal</keyword>
<evidence type="ECO:0000256" key="2">
    <source>
        <dbReference type="SAM" id="SignalP"/>
    </source>
</evidence>
<accession>A0ABP9D1L2</accession>
<evidence type="ECO:0000256" key="1">
    <source>
        <dbReference type="SAM" id="MobiDB-lite"/>
    </source>
</evidence>
<evidence type="ECO:0000313" key="4">
    <source>
        <dbReference type="EMBL" id="GAA4823771.1"/>
    </source>
</evidence>
<reference evidence="5" key="1">
    <citation type="journal article" date="2019" name="Int. J. Syst. Evol. Microbiol.">
        <title>The Global Catalogue of Microorganisms (GCM) 10K type strain sequencing project: providing services to taxonomists for standard genome sequencing and annotation.</title>
        <authorList>
            <consortium name="The Broad Institute Genomics Platform"/>
            <consortium name="The Broad Institute Genome Sequencing Center for Infectious Disease"/>
            <person name="Wu L."/>
            <person name="Ma J."/>
        </authorList>
    </citation>
    <scope>NUCLEOTIDE SEQUENCE [LARGE SCALE GENOMIC DNA]</scope>
    <source>
        <strain evidence="5">JCM 18326</strain>
    </source>
</reference>
<dbReference type="RefSeq" id="WP_345368970.1">
    <property type="nucleotide sequence ID" value="NZ_BAABJX010000010.1"/>
</dbReference>
<dbReference type="NCBIfam" id="NF038123">
    <property type="entry name" value="NF038123_dom"/>
    <property type="match status" value="3"/>
</dbReference>
<dbReference type="PROSITE" id="PS51257">
    <property type="entry name" value="PROKAR_LIPOPROTEIN"/>
    <property type="match status" value="1"/>
</dbReference>
<feature type="chain" id="PRO_5046336428" description="Spondin domain-containing protein" evidence="2">
    <location>
        <begin position="19"/>
        <end position="417"/>
    </location>
</feature>
<feature type="domain" description="Spondin" evidence="3">
    <location>
        <begin position="208"/>
        <end position="364"/>
    </location>
</feature>
<dbReference type="InterPro" id="IPR038678">
    <property type="entry name" value="Spondin_N_sf"/>
</dbReference>
<protein>
    <recommendedName>
        <fullName evidence="3">Spondin domain-containing protein</fullName>
    </recommendedName>
</protein>
<feature type="compositionally biased region" description="Acidic residues" evidence="1">
    <location>
        <begin position="385"/>
        <end position="396"/>
    </location>
</feature>
<dbReference type="Gene3D" id="2.60.40.2130">
    <property type="entry name" value="F-spondin domain"/>
    <property type="match status" value="3"/>
</dbReference>
<feature type="region of interest" description="Disordered" evidence="1">
    <location>
        <begin position="373"/>
        <end position="406"/>
    </location>
</feature>
<name>A0ABP9D1L2_9BACT</name>
<dbReference type="Proteomes" id="UP001500298">
    <property type="component" value="Unassembled WGS sequence"/>
</dbReference>
<gene>
    <name evidence="4" type="ORF">GCM10023331_05300</name>
</gene>
<evidence type="ECO:0000259" key="3">
    <source>
        <dbReference type="Pfam" id="PF06468"/>
    </source>
</evidence>
<comment type="caution">
    <text evidence="4">The sequence shown here is derived from an EMBL/GenBank/DDBJ whole genome shotgun (WGS) entry which is preliminary data.</text>
</comment>
<feature type="signal peptide" evidence="2">
    <location>
        <begin position="1"/>
        <end position="18"/>
    </location>
</feature>
<dbReference type="InterPro" id="IPR009465">
    <property type="entry name" value="Spondin_N"/>
</dbReference>
<organism evidence="4 5">
    <name type="scientific">Algivirga pacifica</name>
    <dbReference type="NCBI Taxonomy" id="1162670"/>
    <lineage>
        <taxon>Bacteria</taxon>
        <taxon>Pseudomonadati</taxon>
        <taxon>Bacteroidota</taxon>
        <taxon>Cytophagia</taxon>
        <taxon>Cytophagales</taxon>
        <taxon>Flammeovirgaceae</taxon>
        <taxon>Algivirga</taxon>
    </lineage>
</organism>
<dbReference type="Pfam" id="PF06468">
    <property type="entry name" value="Spond_N"/>
    <property type="match status" value="1"/>
</dbReference>
<evidence type="ECO:0000313" key="5">
    <source>
        <dbReference type="Proteomes" id="UP001500298"/>
    </source>
</evidence>
<keyword evidence="5" id="KW-1185">Reference proteome</keyword>
<proteinExistence type="predicted"/>
<sequence>MKRVLALCLLFTPFLFMACDDDDDDNGGNGMATFTVTIENVNPAYDYFSTDSLDAVAPGESLSFSFNAGQGHYLSFANMFVQTNDVFFAPEATGIALYDESGVALTGDITELIALWDAGTEENEAPGEGPNQAPRQEAPNTGTDEGGVVSLLSDVQDGFTYPAVNELIQVTVEHDGGTLFTVTIANLSDNSNLPSPVSPGVYVIHFTDQMPLFEVGEKASEGLEAIAEDGMSTTMFTDLSENSGLVTPFAPGAFFVGESNEIFMMSEAASAALEALAEDGDVAEYTDVFNTPEGETAVGPIGPGGAYTFTFEAEDGDRLSLATMFIQSNDWFVGLDQLSLFDSNGEPISGDVTEEALLYDAGTEVDEYAGAGANQAPRQAGPNTGEDEGGVVEEETSPSANVPEEVSTYLRITIEAQ</sequence>